<organism evidence="3 4">
    <name type="scientific">Hesseltinella vesiculosa</name>
    <dbReference type="NCBI Taxonomy" id="101127"/>
    <lineage>
        <taxon>Eukaryota</taxon>
        <taxon>Fungi</taxon>
        <taxon>Fungi incertae sedis</taxon>
        <taxon>Mucoromycota</taxon>
        <taxon>Mucoromycotina</taxon>
        <taxon>Mucoromycetes</taxon>
        <taxon>Mucorales</taxon>
        <taxon>Cunninghamellaceae</taxon>
        <taxon>Hesseltinella</taxon>
    </lineage>
</organism>
<dbReference type="STRING" id="101127.A0A1X2GJ44"/>
<name>A0A1X2GJ44_9FUNG</name>
<dbReference type="EMBL" id="MCGT01000012">
    <property type="protein sequence ID" value="ORX55025.1"/>
    <property type="molecule type" value="Genomic_DNA"/>
</dbReference>
<dbReference type="InterPro" id="IPR029045">
    <property type="entry name" value="ClpP/crotonase-like_dom_sf"/>
</dbReference>
<dbReference type="Pfam" id="PF00378">
    <property type="entry name" value="ECH_1"/>
    <property type="match status" value="1"/>
</dbReference>
<dbReference type="Proteomes" id="UP000242146">
    <property type="component" value="Unassembled WGS sequence"/>
</dbReference>
<dbReference type="SUPFAM" id="SSF52096">
    <property type="entry name" value="ClpP/crotonase"/>
    <property type="match status" value="1"/>
</dbReference>
<proteinExistence type="inferred from homology"/>
<dbReference type="CDD" id="cd06558">
    <property type="entry name" value="crotonase-like"/>
    <property type="match status" value="1"/>
</dbReference>
<dbReference type="Gene3D" id="3.90.226.10">
    <property type="entry name" value="2-enoyl-CoA Hydratase, Chain A, domain 1"/>
    <property type="match status" value="1"/>
</dbReference>
<dbReference type="AlphaFoldDB" id="A0A1X2GJ44"/>
<dbReference type="InterPro" id="IPR018376">
    <property type="entry name" value="Enoyl-CoA_hyd/isom_CS"/>
</dbReference>
<evidence type="ECO:0000256" key="1">
    <source>
        <dbReference type="ARBA" id="ARBA00005254"/>
    </source>
</evidence>
<keyword evidence="4" id="KW-1185">Reference proteome</keyword>
<dbReference type="OrthoDB" id="2018133at2759"/>
<dbReference type="GO" id="GO:0005739">
    <property type="term" value="C:mitochondrion"/>
    <property type="evidence" value="ECO:0007669"/>
    <property type="project" value="TreeGrafter"/>
</dbReference>
<dbReference type="PANTHER" id="PTHR11941">
    <property type="entry name" value="ENOYL-COA HYDRATASE-RELATED"/>
    <property type="match status" value="1"/>
</dbReference>
<evidence type="ECO:0000313" key="3">
    <source>
        <dbReference type="EMBL" id="ORX55025.1"/>
    </source>
</evidence>
<dbReference type="InterPro" id="IPR001753">
    <property type="entry name" value="Enoyl-CoA_hydra/iso"/>
</dbReference>
<evidence type="ECO:0000313" key="4">
    <source>
        <dbReference type="Proteomes" id="UP000242146"/>
    </source>
</evidence>
<gene>
    <name evidence="3" type="ORF">DM01DRAFT_1321360</name>
</gene>
<dbReference type="PANTHER" id="PTHR11941:SF158">
    <property type="entry name" value="ENOYL-COA HYDRATASE (AFU_ORTHOLOGUE AFUA_2G10650)"/>
    <property type="match status" value="1"/>
</dbReference>
<comment type="caution">
    <text evidence="3">The sequence shown here is derived from an EMBL/GenBank/DDBJ whole genome shotgun (WGS) entry which is preliminary data.</text>
</comment>
<reference evidence="3 4" key="1">
    <citation type="submission" date="2016-07" db="EMBL/GenBank/DDBJ databases">
        <title>Pervasive Adenine N6-methylation of Active Genes in Fungi.</title>
        <authorList>
            <consortium name="DOE Joint Genome Institute"/>
            <person name="Mondo S.J."/>
            <person name="Dannebaum R.O."/>
            <person name="Kuo R.C."/>
            <person name="Labutti K."/>
            <person name="Haridas S."/>
            <person name="Kuo A."/>
            <person name="Salamov A."/>
            <person name="Ahrendt S.R."/>
            <person name="Lipzen A."/>
            <person name="Sullivan W."/>
            <person name="Andreopoulos W.B."/>
            <person name="Clum A."/>
            <person name="Lindquist E."/>
            <person name="Daum C."/>
            <person name="Ramamoorthy G.K."/>
            <person name="Gryganskyi A."/>
            <person name="Culley D."/>
            <person name="Magnuson J.K."/>
            <person name="James T.Y."/>
            <person name="O'Malley M.A."/>
            <person name="Stajich J.E."/>
            <person name="Spatafora J.W."/>
            <person name="Visel A."/>
            <person name="Grigoriev I.V."/>
        </authorList>
    </citation>
    <scope>NUCLEOTIDE SEQUENCE [LARGE SCALE GENOMIC DNA]</scope>
    <source>
        <strain evidence="3 4">NRRL 3301</strain>
    </source>
</reference>
<dbReference type="GO" id="GO:0006635">
    <property type="term" value="P:fatty acid beta-oxidation"/>
    <property type="evidence" value="ECO:0007669"/>
    <property type="project" value="TreeGrafter"/>
</dbReference>
<comment type="similarity">
    <text evidence="1 2">Belongs to the enoyl-CoA hydratase/isomerase family.</text>
</comment>
<evidence type="ECO:0000256" key="2">
    <source>
        <dbReference type="RuleBase" id="RU003707"/>
    </source>
</evidence>
<dbReference type="GO" id="GO:0003824">
    <property type="term" value="F:catalytic activity"/>
    <property type="evidence" value="ECO:0007669"/>
    <property type="project" value="InterPro"/>
</dbReference>
<sequence length="286" mass="30800">MTATLPNTSDNVLVSWAAPNVLLVTINRPHKLNAVDPATNKELDNVFTWAEQEDNVWCSIITGAGDRAFCAGFDLVKGHESRSQNGETDFTSEPLGINGFAGLSNRNQGRKPLIAAVNGYAVGGGSEIMTASDIVVATEKSKFGFPEVKRGMIVAAGGLGRIVRSLPYQVASELLLTGRLITANEAKSYGIVNKVIPDHVNVVDAALEYAQMIVSNSPDAVMMTKKGILLALERESLTKAHEDLMDSDEAAAWKSGKNMTIGLKAFAEKQTPRYENPEPIVRKSKL</sequence>
<accession>A0A1X2GJ44</accession>
<dbReference type="PROSITE" id="PS00166">
    <property type="entry name" value="ENOYL_COA_HYDRATASE"/>
    <property type="match status" value="1"/>
</dbReference>
<protein>
    <submittedName>
        <fullName evidence="3">ClpP/crotonase</fullName>
    </submittedName>
</protein>